<dbReference type="Proteomes" id="UP000036277">
    <property type="component" value="Unassembled WGS sequence"/>
</dbReference>
<proteinExistence type="predicted"/>
<dbReference type="PANTHER" id="PTHR38595">
    <property type="entry name" value="CYTOPLASMIC PROTEIN-RELATED"/>
    <property type="match status" value="1"/>
</dbReference>
<dbReference type="AlphaFoldDB" id="A0A0J5FSL7"/>
<evidence type="ECO:0000313" key="2">
    <source>
        <dbReference type="EMBL" id="KMJ45089.1"/>
    </source>
</evidence>
<organism evidence="2 3">
    <name type="scientific">Xenorhabdus khoisanae</name>
    <dbReference type="NCBI Taxonomy" id="880157"/>
    <lineage>
        <taxon>Bacteria</taxon>
        <taxon>Pseudomonadati</taxon>
        <taxon>Pseudomonadota</taxon>
        <taxon>Gammaproteobacteria</taxon>
        <taxon>Enterobacterales</taxon>
        <taxon>Morganellaceae</taxon>
        <taxon>Xenorhabdus</taxon>
    </lineage>
</organism>
<dbReference type="SUPFAM" id="SSF160719">
    <property type="entry name" value="gpW/gp25-like"/>
    <property type="match status" value="1"/>
</dbReference>
<evidence type="ECO:0000259" key="1">
    <source>
        <dbReference type="Pfam" id="PF04965"/>
    </source>
</evidence>
<sequence>MNDNITLLYGGYHARKPPRITARDKMLPSLLDRLTDNDTAKKKESVSNYLLSHKALRQNVLRDLQWLLNSVNREPNQDLSSFPEIQHSVYNFGMEPLAGRNMSDIEWCDIQNKIINAIRIFEPRIIPDNLQVNCISDINSLSLYNVLSIEIKGFLWCIPWPLEFLFRSDIDLENGYFIMKETG</sequence>
<dbReference type="InterPro" id="IPR007048">
    <property type="entry name" value="IraD/Gp25-like"/>
</dbReference>
<dbReference type="PANTHER" id="PTHR38595:SF1">
    <property type="entry name" value="TYPE VI SECRETION SYSTEM COMPONENT TSSE1"/>
    <property type="match status" value="1"/>
</dbReference>
<feature type="domain" description="IraD/Gp25-like" evidence="1">
    <location>
        <begin position="55"/>
        <end position="157"/>
    </location>
</feature>
<dbReference type="RefSeq" id="WP_047963382.1">
    <property type="nucleotide sequence ID" value="NZ_CAWMBG010000065.1"/>
</dbReference>
<gene>
    <name evidence="2" type="ORF">AB204_10850</name>
</gene>
<dbReference type="PATRIC" id="fig|880157.4.peg.2295"/>
<dbReference type="InterPro" id="IPR053176">
    <property type="entry name" value="T6SS_TssE1-like"/>
</dbReference>
<dbReference type="Pfam" id="PF04965">
    <property type="entry name" value="GPW_gp25"/>
    <property type="match status" value="1"/>
</dbReference>
<evidence type="ECO:0000313" key="3">
    <source>
        <dbReference type="Proteomes" id="UP000036277"/>
    </source>
</evidence>
<reference evidence="2 3" key="1">
    <citation type="submission" date="2015-06" db="EMBL/GenBank/DDBJ databases">
        <title>Draft Whole-Genome Sequence of the Entomopathogenic Bacterium Xenorhabdus khoisanae.</title>
        <authorList>
            <person name="Naidoo S."/>
            <person name="Featherston J."/>
            <person name="Gray V.M."/>
        </authorList>
    </citation>
    <scope>NUCLEOTIDE SEQUENCE [LARGE SCALE GENOMIC DNA]</scope>
    <source>
        <strain evidence="2 3">MCB</strain>
    </source>
</reference>
<name>A0A0J5FSL7_9GAMM</name>
<comment type="caution">
    <text evidence="2">The sequence shown here is derived from an EMBL/GenBank/DDBJ whole genome shotgun (WGS) entry which is preliminary data.</text>
</comment>
<accession>A0A0J5FSL7</accession>
<keyword evidence="3" id="KW-1185">Reference proteome</keyword>
<dbReference type="OrthoDB" id="119583at2"/>
<dbReference type="STRING" id="880157.AB204_10850"/>
<protein>
    <recommendedName>
        <fullName evidence="1">IraD/Gp25-like domain-containing protein</fullName>
    </recommendedName>
</protein>
<dbReference type="EMBL" id="LFCV01000065">
    <property type="protein sequence ID" value="KMJ45089.1"/>
    <property type="molecule type" value="Genomic_DNA"/>
</dbReference>